<evidence type="ECO:0000313" key="3">
    <source>
        <dbReference type="EMBL" id="RBP38363.1"/>
    </source>
</evidence>
<evidence type="ECO:0000259" key="2">
    <source>
        <dbReference type="Pfam" id="PF00156"/>
    </source>
</evidence>
<dbReference type="SUPFAM" id="SSF53271">
    <property type="entry name" value="PRTase-like"/>
    <property type="match status" value="1"/>
</dbReference>
<dbReference type="InterPro" id="IPR000836">
    <property type="entry name" value="PRTase_dom"/>
</dbReference>
<dbReference type="PANTHER" id="PTHR47505">
    <property type="entry name" value="DNA UTILIZATION PROTEIN YHGH"/>
    <property type="match status" value="1"/>
</dbReference>
<name>A0A366H839_9BURK</name>
<dbReference type="Gene3D" id="3.40.50.2020">
    <property type="match status" value="1"/>
</dbReference>
<dbReference type="Pfam" id="PF00156">
    <property type="entry name" value="Pribosyltran"/>
    <property type="match status" value="1"/>
</dbReference>
<proteinExistence type="inferred from homology"/>
<comment type="similarity">
    <text evidence="1">Belongs to the ComF/GntX family.</text>
</comment>
<keyword evidence="4" id="KW-1185">Reference proteome</keyword>
<dbReference type="CDD" id="cd06223">
    <property type="entry name" value="PRTases_typeI"/>
    <property type="match status" value="1"/>
</dbReference>
<dbReference type="InterPro" id="IPR051910">
    <property type="entry name" value="ComF/GntX_DNA_util-trans"/>
</dbReference>
<protein>
    <submittedName>
        <fullName evidence="3">ComF family protein</fullName>
    </submittedName>
</protein>
<dbReference type="Proteomes" id="UP000253628">
    <property type="component" value="Unassembled WGS sequence"/>
</dbReference>
<dbReference type="PANTHER" id="PTHR47505:SF1">
    <property type="entry name" value="DNA UTILIZATION PROTEIN YHGH"/>
    <property type="match status" value="1"/>
</dbReference>
<organism evidence="3 4">
    <name type="scientific">Eoetvoesiella caeni</name>
    <dbReference type="NCBI Taxonomy" id="645616"/>
    <lineage>
        <taxon>Bacteria</taxon>
        <taxon>Pseudomonadati</taxon>
        <taxon>Pseudomonadota</taxon>
        <taxon>Betaproteobacteria</taxon>
        <taxon>Burkholderiales</taxon>
        <taxon>Alcaligenaceae</taxon>
        <taxon>Eoetvoesiella</taxon>
    </lineage>
</organism>
<evidence type="ECO:0000256" key="1">
    <source>
        <dbReference type="ARBA" id="ARBA00008007"/>
    </source>
</evidence>
<dbReference type="AlphaFoldDB" id="A0A366H839"/>
<dbReference type="InterPro" id="IPR029057">
    <property type="entry name" value="PRTase-like"/>
</dbReference>
<comment type="caution">
    <text evidence="3">The sequence shown here is derived from an EMBL/GenBank/DDBJ whole genome shotgun (WGS) entry which is preliminary data.</text>
</comment>
<accession>A0A366H839</accession>
<gene>
    <name evidence="3" type="ORF">DFR37_107127</name>
</gene>
<dbReference type="EMBL" id="QNRQ01000007">
    <property type="protein sequence ID" value="RBP38363.1"/>
    <property type="molecule type" value="Genomic_DNA"/>
</dbReference>
<dbReference type="OrthoDB" id="9793412at2"/>
<evidence type="ECO:0000313" key="4">
    <source>
        <dbReference type="Proteomes" id="UP000253628"/>
    </source>
</evidence>
<sequence>MAYTWLGRESSRLSWQAGVAAVRRHYRAALGKIPSNCPLCADAAQGAELCLACAQDVVASMRGGHPRCPVCRLQLDQGGGCPDCARQAPDFHRVVAAFDYAGLGELLIGQFKAGRHFSHARFLAGMLEREVRHIGSPLPRHTILVPVPASRASIVQRGFNPAAELARYLAPCLALRRRPGLLVRSQEGGRQTHLGRTQRARQAPGLYRCTARVDGATIAVVDDVLTTGSTLNGIARQFRAAGAAEVWGLVLARTPYR</sequence>
<feature type="domain" description="Phosphoribosyltransferase" evidence="2">
    <location>
        <begin position="154"/>
        <end position="251"/>
    </location>
</feature>
<dbReference type="RefSeq" id="WP_113933919.1">
    <property type="nucleotide sequence ID" value="NZ_JACCEU010000008.1"/>
</dbReference>
<reference evidence="3 4" key="1">
    <citation type="submission" date="2018-06" db="EMBL/GenBank/DDBJ databases">
        <title>Genomic Encyclopedia of Type Strains, Phase IV (KMG-IV): sequencing the most valuable type-strain genomes for metagenomic binning, comparative biology and taxonomic classification.</title>
        <authorList>
            <person name="Goeker M."/>
        </authorList>
    </citation>
    <scope>NUCLEOTIDE SEQUENCE [LARGE SCALE GENOMIC DNA]</scope>
    <source>
        <strain evidence="3 4">DSM 25520</strain>
    </source>
</reference>